<dbReference type="AlphaFoldDB" id="A0A2S8SAM9"/>
<dbReference type="GO" id="GO:0016740">
    <property type="term" value="F:transferase activity"/>
    <property type="evidence" value="ECO:0007669"/>
    <property type="project" value="UniProtKB-KW"/>
</dbReference>
<dbReference type="SUPFAM" id="SSF55811">
    <property type="entry name" value="Nudix"/>
    <property type="match status" value="1"/>
</dbReference>
<dbReference type="InterPro" id="IPR009288">
    <property type="entry name" value="AIG2-like_dom"/>
</dbReference>
<dbReference type="GO" id="GO:0046872">
    <property type="term" value="F:metal ion binding"/>
    <property type="evidence" value="ECO:0007669"/>
    <property type="project" value="UniProtKB-KW"/>
</dbReference>
<evidence type="ECO:0000256" key="2">
    <source>
        <dbReference type="ARBA" id="ARBA00022679"/>
    </source>
</evidence>
<dbReference type="CDD" id="cd06661">
    <property type="entry name" value="GGCT_like"/>
    <property type="match status" value="1"/>
</dbReference>
<evidence type="ECO:0000256" key="5">
    <source>
        <dbReference type="PIRSR" id="PIRSR604385-2"/>
    </source>
</evidence>
<evidence type="ECO:0000256" key="1">
    <source>
        <dbReference type="ARBA" id="ARBA00001946"/>
    </source>
</evidence>
<evidence type="ECO:0000313" key="8">
    <source>
        <dbReference type="EMBL" id="PQV57887.1"/>
    </source>
</evidence>
<keyword evidence="2" id="KW-0808">Transferase</keyword>
<dbReference type="CDD" id="cd24155">
    <property type="entry name" value="NUDIX_ADPRase"/>
    <property type="match status" value="1"/>
</dbReference>
<feature type="binding site" evidence="5">
    <location>
        <position position="283"/>
    </location>
    <ligand>
        <name>Mg(2+)</name>
        <dbReference type="ChEBI" id="CHEBI:18420"/>
        <label>1</label>
    </ligand>
</feature>
<dbReference type="Pfam" id="PF00293">
    <property type="entry name" value="NUDIX"/>
    <property type="match status" value="1"/>
</dbReference>
<protein>
    <recommendedName>
        <fullName evidence="4">Putative gamma-glutamylcyclotransferase</fullName>
    </recommendedName>
</protein>
<keyword evidence="3" id="KW-0378">Hydrolase</keyword>
<feature type="domain" description="Nudix hydrolase" evidence="7">
    <location>
        <begin position="225"/>
        <end position="365"/>
    </location>
</feature>
<dbReference type="Gene3D" id="3.90.79.10">
    <property type="entry name" value="Nucleoside Triphosphate Pyrophosphohydrolase"/>
    <property type="match status" value="1"/>
</dbReference>
<evidence type="ECO:0000256" key="3">
    <source>
        <dbReference type="ARBA" id="ARBA00022801"/>
    </source>
</evidence>
<dbReference type="OrthoDB" id="5292471at2"/>
<keyword evidence="5" id="KW-0460">Magnesium</keyword>
<dbReference type="InterPro" id="IPR036568">
    <property type="entry name" value="GGCT-like_sf"/>
</dbReference>
<gene>
    <name evidence="8" type="ORF">LX70_01698</name>
</gene>
<dbReference type="InterPro" id="IPR045038">
    <property type="entry name" value="AIG2-like"/>
</dbReference>
<dbReference type="PANTHER" id="PTHR31544:SF2">
    <property type="entry name" value="AIG2-LIKE PROTEIN D"/>
    <property type="match status" value="1"/>
</dbReference>
<dbReference type="Proteomes" id="UP000238338">
    <property type="component" value="Unassembled WGS sequence"/>
</dbReference>
<feature type="binding site" evidence="5">
    <location>
        <position position="336"/>
    </location>
    <ligand>
        <name>Mg(2+)</name>
        <dbReference type="ChEBI" id="CHEBI:18420"/>
        <label>1</label>
    </ligand>
</feature>
<evidence type="ECO:0000256" key="6">
    <source>
        <dbReference type="PIRSR" id="PIRSR604385-3"/>
    </source>
</evidence>
<keyword evidence="5" id="KW-0479">Metal-binding</keyword>
<dbReference type="PROSITE" id="PS51462">
    <property type="entry name" value="NUDIX"/>
    <property type="match status" value="1"/>
</dbReference>
<evidence type="ECO:0000313" key="9">
    <source>
        <dbReference type="Proteomes" id="UP000238338"/>
    </source>
</evidence>
<proteinExistence type="predicted"/>
<dbReference type="SUPFAM" id="SSF110857">
    <property type="entry name" value="Gamma-glutamyl cyclotransferase-like"/>
    <property type="match status" value="1"/>
</dbReference>
<dbReference type="InterPro" id="IPR013024">
    <property type="entry name" value="GGCT-like"/>
</dbReference>
<sequence>MGRATLEVADLAEFFFYGTLCHPPLLAVVLGRKVAMEPARLAGFSAFRVQGRAFPVLVADGGGAEGVVVRGLGDEDIRRLNFYEGDFRAEAHRVTLADGSLTAQVYLPPEGHWQPAEPWSLADWQARWGATVTAAADEAMRLYAEGVDPARMHGRYPMMLARAGARLRAGQGGPVTVRRRSGPGDVAIDRHWQPYGNFFAVEEFDLRFRRFDGTMSGPVNRAVFISGDASVVLPYDPVRDRVLLIEQFRMGPVGRGDGEPWMLEAIAGRIDGGESPEEAAHREAFEEAGLRLSRLLPANHYYPSPSAKSEFLYTFVGLADLPDGIAGLGGVPGEAEDICAHLLPFDDLVALVESGEVTAGPLVMLCWWLAARRDGLRRGA</sequence>
<dbReference type="Gene3D" id="3.10.490.10">
    <property type="entry name" value="Gamma-glutamyl cyclotransferase-like"/>
    <property type="match status" value="1"/>
</dbReference>
<comment type="cofactor">
    <cofactor evidence="1 5">
        <name>Mg(2+)</name>
        <dbReference type="ChEBI" id="CHEBI:18420"/>
    </cofactor>
</comment>
<reference evidence="8 9" key="1">
    <citation type="submission" date="2018-02" db="EMBL/GenBank/DDBJ databases">
        <title>Genomic Encyclopedia of Archaeal and Bacterial Type Strains, Phase II (KMG-II): from individual species to whole genera.</title>
        <authorList>
            <person name="Goeker M."/>
        </authorList>
    </citation>
    <scope>NUCLEOTIDE SEQUENCE [LARGE SCALE GENOMIC DNA]</scope>
    <source>
        <strain evidence="8 9">DSM 18921</strain>
    </source>
</reference>
<dbReference type="GO" id="GO:0016818">
    <property type="term" value="F:hydrolase activity, acting on acid anhydrides, in phosphorus-containing anhydrides"/>
    <property type="evidence" value="ECO:0007669"/>
    <property type="project" value="InterPro"/>
</dbReference>
<dbReference type="InterPro" id="IPR020084">
    <property type="entry name" value="NUDIX_hydrolase_CS"/>
</dbReference>
<dbReference type="Pfam" id="PF06094">
    <property type="entry name" value="GGACT"/>
    <property type="match status" value="1"/>
</dbReference>
<organism evidence="8 9">
    <name type="scientific">Albidovulum denitrificans</name>
    <dbReference type="NCBI Taxonomy" id="404881"/>
    <lineage>
        <taxon>Bacteria</taxon>
        <taxon>Pseudomonadati</taxon>
        <taxon>Pseudomonadota</taxon>
        <taxon>Alphaproteobacteria</taxon>
        <taxon>Rhodobacterales</taxon>
        <taxon>Paracoccaceae</taxon>
        <taxon>Albidovulum</taxon>
    </lineage>
</organism>
<dbReference type="InterPro" id="IPR000086">
    <property type="entry name" value="NUDIX_hydrolase_dom"/>
</dbReference>
<keyword evidence="9" id="KW-1185">Reference proteome</keyword>
<feature type="short sequence motif" description="Nudix box" evidence="6">
    <location>
        <begin position="268"/>
        <end position="290"/>
    </location>
</feature>
<name>A0A2S8SAM9_9RHOB</name>
<dbReference type="PROSITE" id="PS00893">
    <property type="entry name" value="NUDIX_BOX"/>
    <property type="match status" value="1"/>
</dbReference>
<dbReference type="PANTHER" id="PTHR31544">
    <property type="entry name" value="AIG2-LIKE PROTEIN D"/>
    <property type="match status" value="1"/>
</dbReference>
<evidence type="ECO:0000259" key="7">
    <source>
        <dbReference type="PROSITE" id="PS51462"/>
    </source>
</evidence>
<dbReference type="EMBL" id="PVEP01000002">
    <property type="protein sequence ID" value="PQV57887.1"/>
    <property type="molecule type" value="Genomic_DNA"/>
</dbReference>
<accession>A0A2S8SAM9</accession>
<dbReference type="InterPro" id="IPR015797">
    <property type="entry name" value="NUDIX_hydrolase-like_dom_sf"/>
</dbReference>
<dbReference type="InterPro" id="IPR004385">
    <property type="entry name" value="NDP_pyrophosphatase"/>
</dbReference>
<feature type="binding site" evidence="5">
    <location>
        <position position="287"/>
    </location>
    <ligand>
        <name>Mg(2+)</name>
        <dbReference type="ChEBI" id="CHEBI:18420"/>
        <label>1</label>
    </ligand>
</feature>
<comment type="caution">
    <text evidence="8">The sequence shown here is derived from an EMBL/GenBank/DDBJ whole genome shotgun (WGS) entry which is preliminary data.</text>
</comment>
<dbReference type="NCBIfam" id="TIGR00052">
    <property type="entry name" value="nudix-type nucleoside diphosphatase, YffH/AdpP family"/>
    <property type="match status" value="1"/>
</dbReference>
<feature type="binding site" evidence="5">
    <location>
        <position position="267"/>
    </location>
    <ligand>
        <name>Mg(2+)</name>
        <dbReference type="ChEBI" id="CHEBI:18420"/>
        <label>1</label>
    </ligand>
</feature>
<evidence type="ECO:0000256" key="4">
    <source>
        <dbReference type="ARBA" id="ARBA00030602"/>
    </source>
</evidence>